<sequence>MYPTVHDYEKYAAGHGSGPVPASGIPNTFATQPNAPPYRSPSMLAHGVAGKWSTGLCYCCDDPANCFITCFCPCVTFGQIAEIVSRGSSSCTENGTLYGLLALTGFVCLYSCFHRSKLRAQYDLEEAPCVDCLVHFFCETCALCQEYRELKNRGFDMGIGWEANLDRQRRGHMVAPIVAPGMTR</sequence>
<gene>
    <name evidence="1" type="ORF">FSB_LOCUS43614</name>
</gene>
<name>A0A2N9HTR3_FAGSY</name>
<dbReference type="NCBIfam" id="TIGR01571">
    <property type="entry name" value="A_thal_Cys_rich"/>
    <property type="match status" value="1"/>
</dbReference>
<dbReference type="AlphaFoldDB" id="A0A2N9HTR3"/>
<dbReference type="EMBL" id="OIVN01004146">
    <property type="protein sequence ID" value="SPD15732.1"/>
    <property type="molecule type" value="Genomic_DNA"/>
</dbReference>
<dbReference type="PANTHER" id="PTHR15907">
    <property type="entry name" value="DUF614 FAMILY PROTEIN-RELATED"/>
    <property type="match status" value="1"/>
</dbReference>
<organism evidence="1">
    <name type="scientific">Fagus sylvatica</name>
    <name type="common">Beechnut</name>
    <dbReference type="NCBI Taxonomy" id="28930"/>
    <lineage>
        <taxon>Eukaryota</taxon>
        <taxon>Viridiplantae</taxon>
        <taxon>Streptophyta</taxon>
        <taxon>Embryophyta</taxon>
        <taxon>Tracheophyta</taxon>
        <taxon>Spermatophyta</taxon>
        <taxon>Magnoliopsida</taxon>
        <taxon>eudicotyledons</taxon>
        <taxon>Gunneridae</taxon>
        <taxon>Pentapetalae</taxon>
        <taxon>rosids</taxon>
        <taxon>fabids</taxon>
        <taxon>Fagales</taxon>
        <taxon>Fagaceae</taxon>
        <taxon>Fagus</taxon>
    </lineage>
</organism>
<evidence type="ECO:0000313" key="1">
    <source>
        <dbReference type="EMBL" id="SPD15732.1"/>
    </source>
</evidence>
<dbReference type="Pfam" id="PF04749">
    <property type="entry name" value="PLAC8"/>
    <property type="match status" value="1"/>
</dbReference>
<dbReference type="InterPro" id="IPR006461">
    <property type="entry name" value="PLAC_motif_containing"/>
</dbReference>
<proteinExistence type="predicted"/>
<accession>A0A2N9HTR3</accession>
<protein>
    <submittedName>
        <fullName evidence="1">Uncharacterized protein</fullName>
    </submittedName>
</protein>
<reference evidence="1" key="1">
    <citation type="submission" date="2018-02" db="EMBL/GenBank/DDBJ databases">
        <authorList>
            <person name="Cohen D.B."/>
            <person name="Kent A.D."/>
        </authorList>
    </citation>
    <scope>NUCLEOTIDE SEQUENCE</scope>
</reference>